<protein>
    <submittedName>
        <fullName evidence="3">Intracellular proteinase inhibitor BsuPI</fullName>
    </submittedName>
</protein>
<dbReference type="InterPro" id="IPR038144">
    <property type="entry name" value="IPI"/>
</dbReference>
<dbReference type="Proteomes" id="UP000242310">
    <property type="component" value="Unassembled WGS sequence"/>
</dbReference>
<feature type="domain" description="Intracellular proteinase inhibitor BsuPI" evidence="2">
    <location>
        <begin position="42"/>
        <end position="124"/>
    </location>
</feature>
<proteinExistence type="predicted"/>
<dbReference type="InterPro" id="IPR020481">
    <property type="entry name" value="Intracell_prot_inh_BsuPI"/>
</dbReference>
<dbReference type="Pfam" id="PF12690">
    <property type="entry name" value="BsuPI"/>
    <property type="match status" value="1"/>
</dbReference>
<dbReference type="RefSeq" id="WP_106587664.1">
    <property type="nucleotide sequence ID" value="NZ_PYAV01000002.1"/>
</dbReference>
<keyword evidence="1" id="KW-0732">Signal</keyword>
<evidence type="ECO:0000313" key="3">
    <source>
        <dbReference type="EMBL" id="PSL50950.1"/>
    </source>
</evidence>
<comment type="caution">
    <text evidence="3">The sequence shown here is derived from an EMBL/GenBank/DDBJ whole genome shotgun (WGS) entry which is preliminary data.</text>
</comment>
<feature type="chain" id="PRO_5039297565" evidence="1">
    <location>
        <begin position="19"/>
        <end position="154"/>
    </location>
</feature>
<dbReference type="Gene3D" id="2.60.40.2360">
    <property type="entry name" value="Intracellular proteinase inhibitor BsuPI"/>
    <property type="match status" value="1"/>
</dbReference>
<reference evidence="3 4" key="1">
    <citation type="submission" date="2018-03" db="EMBL/GenBank/DDBJ databases">
        <title>Genomic Encyclopedia of Type Strains, Phase III (KMG-III): the genomes of soil and plant-associated and newly described type strains.</title>
        <authorList>
            <person name="Whitman W."/>
        </authorList>
    </citation>
    <scope>NUCLEOTIDE SEQUENCE [LARGE SCALE GENOMIC DNA]</scope>
    <source>
        <strain evidence="3 4">CGMCC 1.07653</strain>
    </source>
</reference>
<accession>A0A2P8HXL1</accession>
<dbReference type="PROSITE" id="PS51257">
    <property type="entry name" value="PROKAR_LIPOPROTEIN"/>
    <property type="match status" value="1"/>
</dbReference>
<organism evidence="3 4">
    <name type="scientific">Salsuginibacillus halophilus</name>
    <dbReference type="NCBI Taxonomy" id="517424"/>
    <lineage>
        <taxon>Bacteria</taxon>
        <taxon>Bacillati</taxon>
        <taxon>Bacillota</taxon>
        <taxon>Bacilli</taxon>
        <taxon>Bacillales</taxon>
        <taxon>Bacillaceae</taxon>
        <taxon>Salsuginibacillus</taxon>
    </lineage>
</organism>
<dbReference type="EMBL" id="PYAV01000002">
    <property type="protein sequence ID" value="PSL50950.1"/>
    <property type="molecule type" value="Genomic_DNA"/>
</dbReference>
<sequence>MYHKLRAIFFFMSFLAFAAGCGSESEETHAASATVLDQAWHIESEAVKKEQGWSLRLTIFNREDEDLNLTFPSAEKVRFILKDESDNVVFNSSEGQMFTQALEEVQIPSGDSDTWQLETGDLQAEAVHVTAVFKAFQWNDKEVDEKVRTLSFSL</sequence>
<gene>
    <name evidence="3" type="ORF">B0H94_102227</name>
</gene>
<name>A0A2P8HXL1_9BACI</name>
<evidence type="ECO:0000256" key="1">
    <source>
        <dbReference type="SAM" id="SignalP"/>
    </source>
</evidence>
<feature type="signal peptide" evidence="1">
    <location>
        <begin position="1"/>
        <end position="18"/>
    </location>
</feature>
<keyword evidence="4" id="KW-1185">Reference proteome</keyword>
<evidence type="ECO:0000313" key="4">
    <source>
        <dbReference type="Proteomes" id="UP000242310"/>
    </source>
</evidence>
<dbReference type="OrthoDB" id="1357684at2"/>
<evidence type="ECO:0000259" key="2">
    <source>
        <dbReference type="Pfam" id="PF12690"/>
    </source>
</evidence>
<dbReference type="AlphaFoldDB" id="A0A2P8HXL1"/>